<comment type="caution">
    <text evidence="2">The sequence shown here is derived from an EMBL/GenBank/DDBJ whole genome shotgun (WGS) entry which is preliminary data.</text>
</comment>
<protein>
    <recommendedName>
        <fullName evidence="1">N-acetyltransferase domain-containing protein</fullName>
    </recommendedName>
</protein>
<dbReference type="SUPFAM" id="SSF55729">
    <property type="entry name" value="Acyl-CoA N-acyltransferases (Nat)"/>
    <property type="match status" value="1"/>
</dbReference>
<dbReference type="InterPro" id="IPR051908">
    <property type="entry name" value="Ribosomal_N-acetyltransferase"/>
</dbReference>
<feature type="domain" description="N-acetyltransferase" evidence="1">
    <location>
        <begin position="14"/>
        <end position="178"/>
    </location>
</feature>
<dbReference type="AlphaFoldDB" id="A0A1T3P0W0"/>
<dbReference type="PROSITE" id="PS51186">
    <property type="entry name" value="GNAT"/>
    <property type="match status" value="1"/>
</dbReference>
<dbReference type="Gene3D" id="3.40.630.30">
    <property type="match status" value="1"/>
</dbReference>
<evidence type="ECO:0000313" key="3">
    <source>
        <dbReference type="Proteomes" id="UP000190037"/>
    </source>
</evidence>
<organism evidence="2 3">
    <name type="scientific">Embleya scabrispora</name>
    <dbReference type="NCBI Taxonomy" id="159449"/>
    <lineage>
        <taxon>Bacteria</taxon>
        <taxon>Bacillati</taxon>
        <taxon>Actinomycetota</taxon>
        <taxon>Actinomycetes</taxon>
        <taxon>Kitasatosporales</taxon>
        <taxon>Streptomycetaceae</taxon>
        <taxon>Embleya</taxon>
    </lineage>
</organism>
<accession>A0A1T3P0W0</accession>
<proteinExistence type="predicted"/>
<dbReference type="GO" id="GO:1990189">
    <property type="term" value="F:protein N-terminal-serine acetyltransferase activity"/>
    <property type="evidence" value="ECO:0007669"/>
    <property type="project" value="TreeGrafter"/>
</dbReference>
<evidence type="ECO:0000259" key="1">
    <source>
        <dbReference type="PROSITE" id="PS51186"/>
    </source>
</evidence>
<dbReference type="PANTHER" id="PTHR43441">
    <property type="entry name" value="RIBOSOMAL-PROTEIN-SERINE ACETYLTRANSFERASE"/>
    <property type="match status" value="1"/>
</dbReference>
<dbReference type="GO" id="GO:0008999">
    <property type="term" value="F:protein-N-terminal-alanine acetyltransferase activity"/>
    <property type="evidence" value="ECO:0007669"/>
    <property type="project" value="TreeGrafter"/>
</dbReference>
<dbReference type="InterPro" id="IPR016181">
    <property type="entry name" value="Acyl_CoA_acyltransferase"/>
</dbReference>
<dbReference type="Pfam" id="PF13302">
    <property type="entry name" value="Acetyltransf_3"/>
    <property type="match status" value="1"/>
</dbReference>
<dbReference type="Proteomes" id="UP000190037">
    <property type="component" value="Unassembled WGS sequence"/>
</dbReference>
<dbReference type="InterPro" id="IPR000182">
    <property type="entry name" value="GNAT_dom"/>
</dbReference>
<dbReference type="PANTHER" id="PTHR43441:SF10">
    <property type="entry name" value="ACETYLTRANSFERASE"/>
    <property type="match status" value="1"/>
</dbReference>
<name>A0A1T3P0W0_9ACTN</name>
<keyword evidence="3" id="KW-1185">Reference proteome</keyword>
<reference evidence="2 3" key="1">
    <citation type="submission" date="2017-03" db="EMBL/GenBank/DDBJ databases">
        <title>Draft genome sequence of Streptomyces scabrisporus NF3, endophyte isolated from Amphipterygium adstringens.</title>
        <authorList>
            <person name="Vazquez M."/>
            <person name="Ceapa C.D."/>
            <person name="Rodriguez Luna D."/>
            <person name="Sanchez Esquivel S."/>
        </authorList>
    </citation>
    <scope>NUCLEOTIDE SEQUENCE [LARGE SCALE GENOMIC DNA]</scope>
    <source>
        <strain evidence="2 3">NF3</strain>
    </source>
</reference>
<gene>
    <name evidence="2" type="ORF">B4N89_18880</name>
</gene>
<evidence type="ECO:0000313" key="2">
    <source>
        <dbReference type="EMBL" id="OPC82728.1"/>
    </source>
</evidence>
<sequence>MTGMEPVEIAAGRFQLRPWNEHDVEVIAGALADASIARRPPVPEDEDPHAWLAAREQRWASGDGPSFAVMDAVSGEVHGHVALWKVSPQWRSAEVGYWTLKSSRGRGVARHGVGALTRWAFGALDLHRLELRHAVANTASCAVANASGYALEGVLRGCLTGFGEEFTDVHLHARLATDT</sequence>
<dbReference type="STRING" id="159449.B4N89_18880"/>
<dbReference type="GO" id="GO:0005737">
    <property type="term" value="C:cytoplasm"/>
    <property type="evidence" value="ECO:0007669"/>
    <property type="project" value="TreeGrafter"/>
</dbReference>
<dbReference type="EMBL" id="MWQN01000001">
    <property type="protein sequence ID" value="OPC82728.1"/>
    <property type="molecule type" value="Genomic_DNA"/>
</dbReference>